<sequence>MERFIKKEDLPNSLWCKDRKIIKLPNLLVEKWKLLLEDNNLSELATKKADKGFIGGISKEETDKHLAWRYNGSCGRVILSLLDPKNQLSKVSDAYAEIFAGQRVFLADLPSGSGAAVISILTTLAELRTQSVLPRIPLDISIVAGEISESARSYLKKQLDELIEPLKEQAISFEYTILHWDVLDRINNADLIRQITIRSQNCDSRLLVVSNFSGLLEGNSKWKEAEKQISEIFIHSRDQLSAAIWIEPQKNNVLDHFFPRMSTWFKQLFKPILTFVGGESEENEPYGLADIKCEQPIKDGTFPIRLTIARFDLPLD</sequence>
<dbReference type="Proteomes" id="UP000682739">
    <property type="component" value="Chromosome"/>
</dbReference>
<accession>A0A975DAN0</accession>
<evidence type="ECO:0000313" key="2">
    <source>
        <dbReference type="Proteomes" id="UP000682739"/>
    </source>
</evidence>
<dbReference type="AlphaFoldDB" id="A0A975DAN0"/>
<dbReference type="EMBL" id="CP072110">
    <property type="protein sequence ID" value="QTH63338.1"/>
    <property type="molecule type" value="Genomic_DNA"/>
</dbReference>
<reference evidence="1" key="1">
    <citation type="submission" date="2021-03" db="EMBL/GenBank/DDBJ databases">
        <title>Description of Psychrosphaera ytuae sp. nov. isolated from deep sea sediment of South China Sea.</title>
        <authorList>
            <person name="Zhang J."/>
            <person name="Xu X.-D."/>
        </authorList>
    </citation>
    <scope>NUCLEOTIDE SEQUENCE</scope>
    <source>
        <strain evidence="1">MTZ26</strain>
    </source>
</reference>
<organism evidence="1 2">
    <name type="scientific">Psychrosphaera ytuae</name>
    <dbReference type="NCBI Taxonomy" id="2820710"/>
    <lineage>
        <taxon>Bacteria</taxon>
        <taxon>Pseudomonadati</taxon>
        <taxon>Pseudomonadota</taxon>
        <taxon>Gammaproteobacteria</taxon>
        <taxon>Alteromonadales</taxon>
        <taxon>Pseudoalteromonadaceae</taxon>
        <taxon>Psychrosphaera</taxon>
    </lineage>
</organism>
<gene>
    <name evidence="1" type="ORF">J1N51_11435</name>
</gene>
<evidence type="ECO:0000313" key="1">
    <source>
        <dbReference type="EMBL" id="QTH63338.1"/>
    </source>
</evidence>
<keyword evidence="2" id="KW-1185">Reference proteome</keyword>
<proteinExistence type="predicted"/>
<name>A0A975DAN0_9GAMM</name>
<dbReference type="KEGG" id="psym:J1N51_11435"/>
<dbReference type="RefSeq" id="WP_208831395.1">
    <property type="nucleotide sequence ID" value="NZ_CP072110.1"/>
</dbReference>
<protein>
    <submittedName>
        <fullName evidence="1">Uncharacterized protein</fullName>
    </submittedName>
</protein>